<keyword evidence="3" id="KW-1185">Reference proteome</keyword>
<reference evidence="2 3" key="1">
    <citation type="submission" date="2018-12" db="EMBL/GenBank/DDBJ databases">
        <title>Sequencing of bacterial isolates from soil warming experiment in Harvard Forest, Massachusetts, USA.</title>
        <authorList>
            <person name="Deangelis K."/>
        </authorList>
    </citation>
    <scope>NUCLEOTIDE SEQUENCE [LARGE SCALE GENOMIC DNA]</scope>
    <source>
        <strain evidence="2 3">EB153</strain>
    </source>
</reference>
<dbReference type="EMBL" id="RSDW01000001">
    <property type="protein sequence ID" value="RSL18845.1"/>
    <property type="molecule type" value="Genomic_DNA"/>
</dbReference>
<dbReference type="Proteomes" id="UP000269669">
    <property type="component" value="Unassembled WGS sequence"/>
</dbReference>
<dbReference type="AlphaFoldDB" id="A0A3R9PCU1"/>
<dbReference type="InterPro" id="IPR054347">
    <property type="entry name" value="TOTE_primase"/>
</dbReference>
<accession>A0A3R9PCU1</accession>
<evidence type="ECO:0000259" key="1">
    <source>
        <dbReference type="Pfam" id="PF22548"/>
    </source>
</evidence>
<gene>
    <name evidence="2" type="ORF">EDE15_4450</name>
</gene>
<evidence type="ECO:0000313" key="2">
    <source>
        <dbReference type="EMBL" id="RSL18845.1"/>
    </source>
</evidence>
<comment type="caution">
    <text evidence="2">The sequence shown here is derived from an EMBL/GenBank/DDBJ whole genome shotgun (WGS) entry which is preliminary data.</text>
</comment>
<evidence type="ECO:0000313" key="3">
    <source>
        <dbReference type="Proteomes" id="UP000269669"/>
    </source>
</evidence>
<name>A0A3R9PCU1_9BACT</name>
<sequence length="335" mass="38488">MSSLETSVWKPPRPRAEILPATVEQAAEYMTWFVNRRAYTRQTDRSDEKSGKYFFYQARDRQTKERLALDEQVVQKHLAGEQTIGLYAINPMTQCSKWVAIDADYEGAYRDLRTLKWELEQDGVHAIVEMSRRGAHLWILCAEPLPARLCRIYIYNLALRLDVPIKGAFKQVDGIEVFPRQDELGADEFGNAIRAPLGIHRANMHRYWFEDAASGLGEQLEYLRSVKRLTGSELESFTDGLSIPESVTSRPVIERPQYDTSQGGFQILQHVKVRAKRSGNYWAQCPSCASQGRDRAMDNLAISIADPRYYKCWAGCTREMIREALGQPIPIRRHR</sequence>
<feature type="domain" description="TOTE conflict system primase" evidence="1">
    <location>
        <begin position="56"/>
        <end position="236"/>
    </location>
</feature>
<proteinExistence type="predicted"/>
<organism evidence="2 3">
    <name type="scientific">Edaphobacter aggregans</name>
    <dbReference type="NCBI Taxonomy" id="570835"/>
    <lineage>
        <taxon>Bacteria</taxon>
        <taxon>Pseudomonadati</taxon>
        <taxon>Acidobacteriota</taxon>
        <taxon>Terriglobia</taxon>
        <taxon>Terriglobales</taxon>
        <taxon>Acidobacteriaceae</taxon>
        <taxon>Edaphobacter</taxon>
    </lineage>
</organism>
<protein>
    <recommendedName>
        <fullName evidence="1">TOTE conflict system primase domain-containing protein</fullName>
    </recommendedName>
</protein>
<dbReference type="Pfam" id="PF22548">
    <property type="entry name" value="AEP-TOTE"/>
    <property type="match status" value="1"/>
</dbReference>